<dbReference type="EMBL" id="JABEZV010000007">
    <property type="protein sequence ID" value="MBA0715924.1"/>
    <property type="molecule type" value="Genomic_DNA"/>
</dbReference>
<proteinExistence type="predicted"/>
<reference evidence="5 6" key="1">
    <citation type="journal article" date="2019" name="Genome Biol. Evol.">
        <title>Insights into the evolution of the New World diploid cottons (Gossypium, subgenus Houzingenia) based on genome sequencing.</title>
        <authorList>
            <person name="Grover C.E."/>
            <person name="Arick M.A. 2nd"/>
            <person name="Thrash A."/>
            <person name="Conover J.L."/>
            <person name="Sanders W.S."/>
            <person name="Peterson D.G."/>
            <person name="Frelichowski J.E."/>
            <person name="Scheffler J.A."/>
            <person name="Scheffler B.E."/>
            <person name="Wendel J.F."/>
        </authorList>
    </citation>
    <scope>NUCLEOTIDE SEQUENCE [LARGE SCALE GENOMIC DNA]</scope>
    <source>
        <strain evidence="5">4</strain>
        <tissue evidence="5">Leaf</tissue>
    </source>
</reference>
<keyword evidence="1" id="KW-0547">Nucleotide-binding</keyword>
<gene>
    <name evidence="5" type="ORF">Golax_014798</name>
</gene>
<evidence type="ECO:0000313" key="6">
    <source>
        <dbReference type="Proteomes" id="UP000593574"/>
    </source>
</evidence>
<feature type="non-terminal residue" evidence="5">
    <location>
        <position position="296"/>
    </location>
</feature>
<dbReference type="PANTHER" id="PTHR27007">
    <property type="match status" value="1"/>
</dbReference>
<dbReference type="Pfam" id="PF07714">
    <property type="entry name" value="PK_Tyr_Ser-Thr"/>
    <property type="match status" value="1"/>
</dbReference>
<evidence type="ECO:0000256" key="1">
    <source>
        <dbReference type="ARBA" id="ARBA00022741"/>
    </source>
</evidence>
<dbReference type="InterPro" id="IPR011009">
    <property type="entry name" value="Kinase-like_dom_sf"/>
</dbReference>
<feature type="non-terminal residue" evidence="5">
    <location>
        <position position="1"/>
    </location>
</feature>
<dbReference type="AlphaFoldDB" id="A0A7J8ZXA0"/>
<feature type="domain" description="Serine-threonine/tyrosine-protein kinase catalytic" evidence="4">
    <location>
        <begin position="187"/>
        <end position="238"/>
    </location>
</feature>
<keyword evidence="3" id="KW-0472">Membrane</keyword>
<evidence type="ECO:0000256" key="3">
    <source>
        <dbReference type="SAM" id="Phobius"/>
    </source>
</evidence>
<protein>
    <recommendedName>
        <fullName evidence="4">Serine-threonine/tyrosine-protein kinase catalytic domain-containing protein</fullName>
    </recommendedName>
</protein>
<dbReference type="InterPro" id="IPR050528">
    <property type="entry name" value="L-type_Lectin-RKs"/>
</dbReference>
<name>A0A7J8ZXA0_9ROSI</name>
<dbReference type="GO" id="GO:0005524">
    <property type="term" value="F:ATP binding"/>
    <property type="evidence" value="ECO:0007669"/>
    <property type="project" value="UniProtKB-KW"/>
</dbReference>
<comment type="caution">
    <text evidence="5">The sequence shown here is derived from an EMBL/GenBank/DDBJ whole genome shotgun (WGS) entry which is preliminary data.</text>
</comment>
<dbReference type="InterPro" id="IPR001245">
    <property type="entry name" value="Ser-Thr/Tyr_kinase_cat_dom"/>
</dbReference>
<evidence type="ECO:0000313" key="5">
    <source>
        <dbReference type="EMBL" id="MBA0715924.1"/>
    </source>
</evidence>
<feature type="transmembrane region" description="Helical" evidence="3">
    <location>
        <begin position="49"/>
        <end position="72"/>
    </location>
</feature>
<dbReference type="Proteomes" id="UP000593574">
    <property type="component" value="Unassembled WGS sequence"/>
</dbReference>
<dbReference type="GO" id="GO:0004672">
    <property type="term" value="F:protein kinase activity"/>
    <property type="evidence" value="ECO:0007669"/>
    <property type="project" value="InterPro"/>
</dbReference>
<organism evidence="5 6">
    <name type="scientific">Gossypium laxum</name>
    <dbReference type="NCBI Taxonomy" id="34288"/>
    <lineage>
        <taxon>Eukaryota</taxon>
        <taxon>Viridiplantae</taxon>
        <taxon>Streptophyta</taxon>
        <taxon>Embryophyta</taxon>
        <taxon>Tracheophyta</taxon>
        <taxon>Spermatophyta</taxon>
        <taxon>Magnoliopsida</taxon>
        <taxon>eudicotyledons</taxon>
        <taxon>Gunneridae</taxon>
        <taxon>Pentapetalae</taxon>
        <taxon>rosids</taxon>
        <taxon>malvids</taxon>
        <taxon>Malvales</taxon>
        <taxon>Malvaceae</taxon>
        <taxon>Malvoideae</taxon>
        <taxon>Gossypium</taxon>
    </lineage>
</organism>
<sequence length="296" mass="33372">RSRKATYGFRSGKRQSIGLIGRFSSYEFEWLGSLFGLEVVGDCITVSNAYFGLVVPVAILTIAGIILAIILWRQKKKRKNRKPEAVENLTSINDALDKGIGPRRGYLPDLDVVITVKMISRRSKQGKKEYIIEVKFMPNGSLDFHLFGNKALLSWVVRYKISLGLASAILYLHEEWEQLMDYELGPKTTGLAVTLGYLAPEYVNTGRANKELDIYSFGVVLLEIAIGRKSIHRIQDFEMGLVAWVWDLYGKGKLLSVVDEKPSIKQVTQARNFEIEQPNLPTKMPIAMYVAPTKLV</sequence>
<dbReference type="Gene3D" id="1.10.510.10">
    <property type="entry name" value="Transferase(Phosphotransferase) domain 1"/>
    <property type="match status" value="2"/>
</dbReference>
<dbReference type="SUPFAM" id="SSF56112">
    <property type="entry name" value="Protein kinase-like (PK-like)"/>
    <property type="match status" value="1"/>
</dbReference>
<evidence type="ECO:0000259" key="4">
    <source>
        <dbReference type="Pfam" id="PF07714"/>
    </source>
</evidence>
<keyword evidence="6" id="KW-1185">Reference proteome</keyword>
<keyword evidence="2" id="KW-0067">ATP-binding</keyword>
<keyword evidence="3" id="KW-1133">Transmembrane helix</keyword>
<keyword evidence="3" id="KW-0812">Transmembrane</keyword>
<evidence type="ECO:0000256" key="2">
    <source>
        <dbReference type="ARBA" id="ARBA00022840"/>
    </source>
</evidence>
<accession>A0A7J8ZXA0</accession>